<reference evidence="1 2" key="1">
    <citation type="submission" date="2020-02" db="EMBL/GenBank/DDBJ databases">
        <authorList>
            <person name="Zhang X.-Y."/>
        </authorList>
    </citation>
    <scope>NUCLEOTIDE SEQUENCE [LARGE SCALE GENOMIC DNA]</scope>
    <source>
        <strain evidence="1 2">C33</strain>
    </source>
</reference>
<keyword evidence="2" id="KW-1185">Reference proteome</keyword>
<organism evidence="1 2">
    <name type="scientific">Wenzhouxiangella limi</name>
    <dbReference type="NCBI Taxonomy" id="2707351"/>
    <lineage>
        <taxon>Bacteria</taxon>
        <taxon>Pseudomonadati</taxon>
        <taxon>Pseudomonadota</taxon>
        <taxon>Gammaproteobacteria</taxon>
        <taxon>Chromatiales</taxon>
        <taxon>Wenzhouxiangellaceae</taxon>
        <taxon>Wenzhouxiangella</taxon>
    </lineage>
</organism>
<dbReference type="EMBL" id="JAAGSC010000042">
    <property type="protein sequence ID" value="NDY96322.1"/>
    <property type="molecule type" value="Genomic_DNA"/>
</dbReference>
<protein>
    <submittedName>
        <fullName evidence="1">Uncharacterized protein</fullName>
    </submittedName>
</protein>
<dbReference type="AlphaFoldDB" id="A0A845V141"/>
<evidence type="ECO:0000313" key="1">
    <source>
        <dbReference type="EMBL" id="NDY96322.1"/>
    </source>
</evidence>
<dbReference type="Proteomes" id="UP000484885">
    <property type="component" value="Unassembled WGS sequence"/>
</dbReference>
<evidence type="ECO:0000313" key="2">
    <source>
        <dbReference type="Proteomes" id="UP000484885"/>
    </source>
</evidence>
<comment type="caution">
    <text evidence="1">The sequence shown here is derived from an EMBL/GenBank/DDBJ whole genome shotgun (WGS) entry which is preliminary data.</text>
</comment>
<sequence length="287" mass="31897">MPVLMLKIEAWRPLSEARYWIGWQDNIAHVWAWVGNDLALSTGPGERAVPESALYAPDEDGARLVACLEGVEGQIWRDGQLQASRWWARTPSTAEWGAFTRAAGQAPEPTPDVQKLRLDVRPWARRVANDDNLWAHNERTVVWAAATLLALTAGWQLGALWQTHATLDQVEQQLAEQRTASAEQLAARDQALSARARTEDLLQLSPQRSALQLLREVVETLPENVELREWQHQADSLSLLLAASPAPDPETLVRALQDVSGLSEITAERSRQAGQLVLSAALDRPWP</sequence>
<name>A0A845V141_9GAMM</name>
<proteinExistence type="predicted"/>
<accession>A0A845V141</accession>
<gene>
    <name evidence="1" type="ORF">G3I74_11335</name>
</gene>